<organism evidence="1 2">
    <name type="scientific">Pedobacter ginsenosidimutans</name>
    <dbReference type="NCBI Taxonomy" id="687842"/>
    <lineage>
        <taxon>Bacteria</taxon>
        <taxon>Pseudomonadati</taxon>
        <taxon>Bacteroidota</taxon>
        <taxon>Sphingobacteriia</taxon>
        <taxon>Sphingobacteriales</taxon>
        <taxon>Sphingobacteriaceae</taxon>
        <taxon>Pedobacter</taxon>
    </lineage>
</organism>
<evidence type="ECO:0000313" key="1">
    <source>
        <dbReference type="EMBL" id="KRT15059.1"/>
    </source>
</evidence>
<dbReference type="EMBL" id="LMZQ01000013">
    <property type="protein sequence ID" value="KRT15059.1"/>
    <property type="molecule type" value="Genomic_DNA"/>
</dbReference>
<comment type="caution">
    <text evidence="1">The sequence shown here is derived from an EMBL/GenBank/DDBJ whole genome shotgun (WGS) entry which is preliminary data.</text>
</comment>
<proteinExistence type="predicted"/>
<dbReference type="RefSeq" id="WP_057933512.1">
    <property type="nucleotide sequence ID" value="NZ_LMZQ01000013.1"/>
</dbReference>
<sequence>MKFPLYLYYELLIRLTEFRPEIGDFISVFASDSHLVLSTDTGMLEISSGLMYRQFNDPDTVSREEIRKLAGDFQLHNELQGMAVKG</sequence>
<dbReference type="OrthoDB" id="770182at2"/>
<name>A0A0T5VMH6_9SPHI</name>
<gene>
    <name evidence="1" type="ORF">ASU31_17255</name>
</gene>
<evidence type="ECO:0000313" key="2">
    <source>
        <dbReference type="Proteomes" id="UP000051950"/>
    </source>
</evidence>
<dbReference type="AlphaFoldDB" id="A0A0T5VMH6"/>
<keyword evidence="2" id="KW-1185">Reference proteome</keyword>
<accession>A0A0T5VMH6</accession>
<reference evidence="1 2" key="1">
    <citation type="submission" date="2015-11" db="EMBL/GenBank/DDBJ databases">
        <title>Sequence of Pedobacter ginsenosidimutans.</title>
        <authorList>
            <person name="Carson E."/>
            <person name="Keyser V."/>
            <person name="Newman J."/>
            <person name="Miller J."/>
        </authorList>
    </citation>
    <scope>NUCLEOTIDE SEQUENCE [LARGE SCALE GENOMIC DNA]</scope>
    <source>
        <strain evidence="1 2">KACC 14530</strain>
    </source>
</reference>
<protein>
    <submittedName>
        <fullName evidence="1">Uncharacterized protein</fullName>
    </submittedName>
</protein>
<dbReference type="Proteomes" id="UP000051950">
    <property type="component" value="Unassembled WGS sequence"/>
</dbReference>